<organism evidence="5 6">
    <name type="scientific">Oryza sativa subsp. japonica</name>
    <name type="common">Rice</name>
    <dbReference type="NCBI Taxonomy" id="39947"/>
    <lineage>
        <taxon>Eukaryota</taxon>
        <taxon>Viridiplantae</taxon>
        <taxon>Streptophyta</taxon>
        <taxon>Embryophyta</taxon>
        <taxon>Tracheophyta</taxon>
        <taxon>Spermatophyta</taxon>
        <taxon>Magnoliopsida</taxon>
        <taxon>Liliopsida</taxon>
        <taxon>Poales</taxon>
        <taxon>Poaceae</taxon>
        <taxon>BOP clade</taxon>
        <taxon>Oryzoideae</taxon>
        <taxon>Oryzeae</taxon>
        <taxon>Oryzinae</taxon>
        <taxon>Oryza</taxon>
        <taxon>Oryza sativa</taxon>
    </lineage>
</organism>
<gene>
    <name evidence="5" type="ordered locus">Os06g0176700</name>
</gene>
<dbReference type="AlphaFoldDB" id="Q0DE52"/>
<keyword evidence="1" id="KW-0479">Metal-binding</keyword>
<reference evidence="6" key="2">
    <citation type="journal article" date="2008" name="Nucleic Acids Res.">
        <title>The rice annotation project database (RAP-DB): 2008 update.</title>
        <authorList>
            <consortium name="The rice annotation project (RAP)"/>
        </authorList>
    </citation>
    <scope>GENOME REANNOTATION</scope>
    <source>
        <strain evidence="6">cv. Nipponbare</strain>
    </source>
</reference>
<accession>Q0DE52</accession>
<evidence type="ECO:0000313" key="5">
    <source>
        <dbReference type="EMBL" id="BAF18871.2"/>
    </source>
</evidence>
<dbReference type="EMBL" id="AP008212">
    <property type="protein sequence ID" value="BAF18871.2"/>
    <property type="molecule type" value="Genomic_DNA"/>
</dbReference>
<protein>
    <submittedName>
        <fullName evidence="5">Os06g0176700 protein</fullName>
    </submittedName>
</protein>
<dbReference type="SUPFAM" id="SSF51197">
    <property type="entry name" value="Clavaminate synthase-like"/>
    <property type="match status" value="1"/>
</dbReference>
<evidence type="ECO:0000256" key="1">
    <source>
        <dbReference type="ARBA" id="ARBA00022723"/>
    </source>
</evidence>
<proteinExistence type="predicted"/>
<dbReference type="Proteomes" id="UP000000763">
    <property type="component" value="Chromosome 6"/>
</dbReference>
<evidence type="ECO:0000313" key="6">
    <source>
        <dbReference type="Proteomes" id="UP000000763"/>
    </source>
</evidence>
<dbReference type="GO" id="GO:0016491">
    <property type="term" value="F:oxidoreductase activity"/>
    <property type="evidence" value="ECO:0007669"/>
    <property type="project" value="UniProtKB-KW"/>
</dbReference>
<dbReference type="KEGG" id="dosa:Os06g0176700"/>
<sequence>MADESWRTPAIVQELAAAGVEEPPSRYVLGEKDRSDELVAAELPEPIPVVDLSRLAGADEAAKLRAALQNWGFFLLTNHGVETSLMDDVLNLAREFFNQPIERKRKFSNLIDGKNFQVEGYGTDRVVTQDQILDWSDRLFLRVEPKEERNLAFWPDHPESFRSPTHLTVIDVLLSSLHTSEFLPTLFFWCKRWCFYCSCITNKVTRIVV</sequence>
<dbReference type="GO" id="GO:0046872">
    <property type="term" value="F:metal ion binding"/>
    <property type="evidence" value="ECO:0007669"/>
    <property type="project" value="UniProtKB-KW"/>
</dbReference>
<keyword evidence="3" id="KW-0408">Iron</keyword>
<evidence type="ECO:0000259" key="4">
    <source>
        <dbReference type="Pfam" id="PF14226"/>
    </source>
</evidence>
<dbReference type="InterPro" id="IPR027443">
    <property type="entry name" value="IPNS-like_sf"/>
</dbReference>
<dbReference type="InterPro" id="IPR026992">
    <property type="entry name" value="DIOX_N"/>
</dbReference>
<feature type="domain" description="Non-haem dioxygenase N-terminal" evidence="4">
    <location>
        <begin position="47"/>
        <end position="156"/>
    </location>
</feature>
<keyword evidence="2" id="KW-0560">Oxidoreductase</keyword>
<dbReference type="InterPro" id="IPR050295">
    <property type="entry name" value="Plant_2OG-oxidoreductases"/>
</dbReference>
<evidence type="ECO:0000256" key="3">
    <source>
        <dbReference type="ARBA" id="ARBA00023004"/>
    </source>
</evidence>
<dbReference type="PANTHER" id="PTHR47991">
    <property type="entry name" value="OXOGLUTARATE/IRON-DEPENDENT DIOXYGENASE"/>
    <property type="match status" value="1"/>
</dbReference>
<evidence type="ECO:0000256" key="2">
    <source>
        <dbReference type="ARBA" id="ARBA00023002"/>
    </source>
</evidence>
<reference evidence="5 6" key="1">
    <citation type="journal article" date="2005" name="Nature">
        <title>The map-based sequence of the rice genome.</title>
        <authorList>
            <consortium name="International rice genome sequencing project (IRGSP)"/>
            <person name="Matsumoto T."/>
            <person name="Wu J."/>
            <person name="Kanamori H."/>
            <person name="Katayose Y."/>
            <person name="Fujisawa M."/>
            <person name="Namiki N."/>
            <person name="Mizuno H."/>
            <person name="Yamamoto K."/>
            <person name="Antonio B.A."/>
            <person name="Baba T."/>
            <person name="Sakata K."/>
            <person name="Nagamura Y."/>
            <person name="Aoki H."/>
            <person name="Arikawa K."/>
            <person name="Arita K."/>
            <person name="Bito T."/>
            <person name="Chiden Y."/>
            <person name="Fujitsuka N."/>
            <person name="Fukunaka R."/>
            <person name="Hamada M."/>
            <person name="Harada C."/>
            <person name="Hayashi A."/>
            <person name="Hijishita S."/>
            <person name="Honda M."/>
            <person name="Hosokawa S."/>
            <person name="Ichikawa Y."/>
            <person name="Idonuma A."/>
            <person name="Iijima M."/>
            <person name="Ikeda M."/>
            <person name="Ikeno M."/>
            <person name="Ito K."/>
            <person name="Ito S."/>
            <person name="Ito T."/>
            <person name="Ito Y."/>
            <person name="Ito Y."/>
            <person name="Iwabuchi A."/>
            <person name="Kamiya K."/>
            <person name="Karasawa W."/>
            <person name="Kurita K."/>
            <person name="Katagiri S."/>
            <person name="Kikuta A."/>
            <person name="Kobayashi H."/>
            <person name="Kobayashi N."/>
            <person name="Machita K."/>
            <person name="Maehara T."/>
            <person name="Masukawa M."/>
            <person name="Mizubayashi T."/>
            <person name="Mukai Y."/>
            <person name="Nagasaki H."/>
            <person name="Nagata Y."/>
            <person name="Naito S."/>
            <person name="Nakashima M."/>
            <person name="Nakama Y."/>
            <person name="Nakamichi Y."/>
            <person name="Nakamura M."/>
            <person name="Meguro A."/>
            <person name="Negishi M."/>
            <person name="Ohta I."/>
            <person name="Ohta T."/>
            <person name="Okamoto M."/>
            <person name="Ono N."/>
            <person name="Saji S."/>
            <person name="Sakaguchi M."/>
            <person name="Sakai K."/>
            <person name="Shibata M."/>
            <person name="Shimokawa T."/>
            <person name="Song J."/>
            <person name="Takazaki Y."/>
            <person name="Terasawa K."/>
            <person name="Tsugane M."/>
            <person name="Tsuji K."/>
            <person name="Ueda S."/>
            <person name="Waki K."/>
            <person name="Yamagata H."/>
            <person name="Yamamoto M."/>
            <person name="Yamamoto S."/>
            <person name="Yamane H."/>
            <person name="Yoshiki S."/>
            <person name="Yoshihara R."/>
            <person name="Yukawa K."/>
            <person name="Zhong H."/>
            <person name="Yano M."/>
            <person name="Yuan Q."/>
            <person name="Ouyang S."/>
            <person name="Liu J."/>
            <person name="Jones K.M."/>
            <person name="Gansberger K."/>
            <person name="Moffat K."/>
            <person name="Hill J."/>
            <person name="Bera J."/>
            <person name="Fadrosh D."/>
            <person name="Jin S."/>
            <person name="Johri S."/>
            <person name="Kim M."/>
            <person name="Overton L."/>
            <person name="Reardon M."/>
            <person name="Tsitrin T."/>
            <person name="Vuong H."/>
            <person name="Weaver B."/>
            <person name="Ciecko A."/>
            <person name="Tallon L."/>
            <person name="Jackson J."/>
            <person name="Pai G."/>
            <person name="Aken S.V."/>
            <person name="Utterback T."/>
            <person name="Reidmuller S."/>
            <person name="Feldblyum T."/>
            <person name="Hsiao J."/>
            <person name="Zismann V."/>
            <person name="Iobst S."/>
            <person name="de Vazeille A.R."/>
            <person name="Buell C.R."/>
            <person name="Ying K."/>
            <person name="Li Y."/>
            <person name="Lu T."/>
            <person name="Huang Y."/>
            <person name="Zhao Q."/>
            <person name="Feng Q."/>
            <person name="Zhang L."/>
            <person name="Zhu J."/>
            <person name="Weng Q."/>
            <person name="Mu J."/>
            <person name="Lu Y."/>
            <person name="Fan D."/>
            <person name="Liu Y."/>
            <person name="Guan J."/>
            <person name="Zhang Y."/>
            <person name="Yu S."/>
            <person name="Liu X."/>
            <person name="Zhang Y."/>
            <person name="Hong G."/>
            <person name="Han B."/>
            <person name="Choisne N."/>
            <person name="Demange N."/>
            <person name="Orjeda G."/>
            <person name="Samain S."/>
            <person name="Cattolico L."/>
            <person name="Pelletier E."/>
            <person name="Couloux A."/>
            <person name="Segurens B."/>
            <person name="Wincker P."/>
            <person name="D'Hont A."/>
            <person name="Scarpelli C."/>
            <person name="Weissenbach J."/>
            <person name="Salanoubat M."/>
            <person name="Quetier F."/>
            <person name="Yu Y."/>
            <person name="Kim H.R."/>
            <person name="Rambo T."/>
            <person name="Currie J."/>
            <person name="Collura K."/>
            <person name="Luo M."/>
            <person name="Yang T."/>
            <person name="Ammiraju J.S.S."/>
            <person name="Engler F."/>
            <person name="Soderlund C."/>
            <person name="Wing R.A."/>
            <person name="Palmer L.E."/>
            <person name="de la Bastide M."/>
            <person name="Spiegel L."/>
            <person name="Nascimento L."/>
            <person name="Zutavern T."/>
            <person name="O'Shaughnessy A."/>
            <person name="Dike S."/>
            <person name="Dedhia N."/>
            <person name="Preston R."/>
            <person name="Balija V."/>
            <person name="McCombie W.R."/>
            <person name="Chow T."/>
            <person name="Chen H."/>
            <person name="Chung M."/>
            <person name="Chen C."/>
            <person name="Shaw J."/>
            <person name="Wu H."/>
            <person name="Hsiao K."/>
            <person name="Chao Y."/>
            <person name="Chu M."/>
            <person name="Cheng C."/>
            <person name="Hour A."/>
            <person name="Lee P."/>
            <person name="Lin S."/>
            <person name="Lin Y."/>
            <person name="Liou J."/>
            <person name="Liu S."/>
            <person name="Hsing Y."/>
            <person name="Raghuvanshi S."/>
            <person name="Mohanty A."/>
            <person name="Bharti A.K."/>
            <person name="Gaur A."/>
            <person name="Gupta V."/>
            <person name="Kumar D."/>
            <person name="Ravi V."/>
            <person name="Vij S."/>
            <person name="Kapur A."/>
            <person name="Khurana P."/>
            <person name="Khurana P."/>
            <person name="Khurana J.P."/>
            <person name="Tyagi A.K."/>
            <person name="Gaikwad K."/>
            <person name="Singh A."/>
            <person name="Dalal V."/>
            <person name="Srivastava S."/>
            <person name="Dixit A."/>
            <person name="Pal A.K."/>
            <person name="Ghazi I.A."/>
            <person name="Yadav M."/>
            <person name="Pandit A."/>
            <person name="Bhargava A."/>
            <person name="Sureshbabu K."/>
            <person name="Batra K."/>
            <person name="Sharma T.R."/>
            <person name="Mohapatra T."/>
            <person name="Singh N.K."/>
            <person name="Messing J."/>
            <person name="Nelson A.B."/>
            <person name="Fuks G."/>
            <person name="Kavchok S."/>
            <person name="Keizer G."/>
            <person name="Linton E."/>
            <person name="Llaca V."/>
            <person name="Song R."/>
            <person name="Tanyolac B."/>
            <person name="Young S."/>
            <person name="Ho-Il K."/>
            <person name="Hahn J.H."/>
            <person name="Sangsakoo G."/>
            <person name="Vanavichit A."/>
            <person name="de Mattos Luiz.A.T."/>
            <person name="Zimmer P.D."/>
            <person name="Malone G."/>
            <person name="Dellagostin O."/>
            <person name="de Oliveira A.C."/>
            <person name="Bevan M."/>
            <person name="Bancroft I."/>
            <person name="Minx P."/>
            <person name="Cordum H."/>
            <person name="Wilson R."/>
            <person name="Cheng Z."/>
            <person name="Jin W."/>
            <person name="Jiang J."/>
            <person name="Leong S.A."/>
            <person name="Iwama H."/>
            <person name="Gojobori T."/>
            <person name="Itoh T."/>
            <person name="Niimura Y."/>
            <person name="Fujii Y."/>
            <person name="Habara T."/>
            <person name="Sakai H."/>
            <person name="Sato Y."/>
            <person name="Wilson G."/>
            <person name="Kumar K."/>
            <person name="McCouch S."/>
            <person name="Juretic N."/>
            <person name="Hoen D."/>
            <person name="Wright S."/>
            <person name="Bruskiewich R."/>
            <person name="Bureau T."/>
            <person name="Miyao A."/>
            <person name="Hirochika H."/>
            <person name="Nishikawa T."/>
            <person name="Kadowaki K."/>
            <person name="Sugiura M."/>
            <person name="Burr B."/>
            <person name="Sasaki T."/>
        </authorList>
    </citation>
    <scope>NUCLEOTIDE SEQUENCE [LARGE SCALE GENOMIC DNA]</scope>
    <source>
        <strain evidence="6">cv. Nipponbare</strain>
    </source>
</reference>
<dbReference type="Gene3D" id="2.60.120.330">
    <property type="entry name" value="B-lactam Antibiotic, Isopenicillin N Synthase, Chain"/>
    <property type="match status" value="1"/>
</dbReference>
<name>Q0DE52_ORYSJ</name>
<dbReference type="Pfam" id="PF14226">
    <property type="entry name" value="DIOX_N"/>
    <property type="match status" value="1"/>
</dbReference>